<accession>A0ABP5S802</accession>
<feature type="region of interest" description="Disordered" evidence="1">
    <location>
        <begin position="1"/>
        <end position="26"/>
    </location>
</feature>
<feature type="compositionally biased region" description="Basic and acidic residues" evidence="1">
    <location>
        <begin position="114"/>
        <end position="125"/>
    </location>
</feature>
<feature type="region of interest" description="Disordered" evidence="1">
    <location>
        <begin position="39"/>
        <end position="125"/>
    </location>
</feature>
<evidence type="ECO:0000256" key="1">
    <source>
        <dbReference type="SAM" id="MobiDB-lite"/>
    </source>
</evidence>
<proteinExistence type="predicted"/>
<evidence type="ECO:0000313" key="2">
    <source>
        <dbReference type="EMBL" id="GAA2326350.1"/>
    </source>
</evidence>
<dbReference type="Proteomes" id="UP001500253">
    <property type="component" value="Unassembled WGS sequence"/>
</dbReference>
<evidence type="ECO:0000313" key="3">
    <source>
        <dbReference type="Proteomes" id="UP001500253"/>
    </source>
</evidence>
<feature type="compositionally biased region" description="Basic and acidic residues" evidence="1">
    <location>
        <begin position="85"/>
        <end position="94"/>
    </location>
</feature>
<reference evidence="3" key="1">
    <citation type="journal article" date="2019" name="Int. J. Syst. Evol. Microbiol.">
        <title>The Global Catalogue of Microorganisms (GCM) 10K type strain sequencing project: providing services to taxonomists for standard genome sequencing and annotation.</title>
        <authorList>
            <consortium name="The Broad Institute Genomics Platform"/>
            <consortium name="The Broad Institute Genome Sequencing Center for Infectious Disease"/>
            <person name="Wu L."/>
            <person name="Ma J."/>
        </authorList>
    </citation>
    <scope>NUCLEOTIDE SEQUENCE [LARGE SCALE GENOMIC DNA]</scope>
    <source>
        <strain evidence="3">JCM 4316</strain>
    </source>
</reference>
<organism evidence="2 3">
    <name type="scientific">Streptomyces cuspidosporus</name>
    <dbReference type="NCBI Taxonomy" id="66882"/>
    <lineage>
        <taxon>Bacteria</taxon>
        <taxon>Bacillati</taxon>
        <taxon>Actinomycetota</taxon>
        <taxon>Actinomycetes</taxon>
        <taxon>Kitasatosporales</taxon>
        <taxon>Streptomycetaceae</taxon>
        <taxon>Streptomyces</taxon>
    </lineage>
</organism>
<sequence length="125" mass="13027">MVEDELEGVRSGGRVGEIPDGQVTGELCRGKVGGHVGLLAKSSDGDSKPPSPWALPHGGSADSALETWRSPTPAAPFGGQGAGKSARDRYDGHARTIAGPRPRVSLFPPGSPRLTDERHLVPADW</sequence>
<protein>
    <submittedName>
        <fullName evidence="2">Uncharacterized protein</fullName>
    </submittedName>
</protein>
<name>A0ABP5S802_9ACTN</name>
<comment type="caution">
    <text evidence="2">The sequence shown here is derived from an EMBL/GenBank/DDBJ whole genome shotgun (WGS) entry which is preliminary data.</text>
</comment>
<keyword evidence="3" id="KW-1185">Reference proteome</keyword>
<dbReference type="EMBL" id="BAAASD010000001">
    <property type="protein sequence ID" value="GAA2326350.1"/>
    <property type="molecule type" value="Genomic_DNA"/>
</dbReference>
<gene>
    <name evidence="2" type="ORF">GCM10010246_04880</name>
</gene>